<gene>
    <name evidence="1" type="ORF">LCGC14_1516500</name>
</gene>
<protein>
    <submittedName>
        <fullName evidence="1">Uncharacterized protein</fullName>
    </submittedName>
</protein>
<reference evidence="1" key="1">
    <citation type="journal article" date="2015" name="Nature">
        <title>Complex archaea that bridge the gap between prokaryotes and eukaryotes.</title>
        <authorList>
            <person name="Spang A."/>
            <person name="Saw J.H."/>
            <person name="Jorgensen S.L."/>
            <person name="Zaremba-Niedzwiedzka K."/>
            <person name="Martijn J."/>
            <person name="Lind A.E."/>
            <person name="van Eijk R."/>
            <person name="Schleper C."/>
            <person name="Guy L."/>
            <person name="Ettema T.J."/>
        </authorList>
    </citation>
    <scope>NUCLEOTIDE SEQUENCE</scope>
</reference>
<name>A0A0F9M110_9ZZZZ</name>
<proteinExistence type="predicted"/>
<comment type="caution">
    <text evidence="1">The sequence shown here is derived from an EMBL/GenBank/DDBJ whole genome shotgun (WGS) entry which is preliminary data.</text>
</comment>
<dbReference type="AlphaFoldDB" id="A0A0F9M110"/>
<organism evidence="1">
    <name type="scientific">marine sediment metagenome</name>
    <dbReference type="NCBI Taxonomy" id="412755"/>
    <lineage>
        <taxon>unclassified sequences</taxon>
        <taxon>metagenomes</taxon>
        <taxon>ecological metagenomes</taxon>
    </lineage>
</organism>
<feature type="non-terminal residue" evidence="1">
    <location>
        <position position="213"/>
    </location>
</feature>
<evidence type="ECO:0000313" key="1">
    <source>
        <dbReference type="EMBL" id="KKM62952.1"/>
    </source>
</evidence>
<accession>A0A0F9M110</accession>
<dbReference type="EMBL" id="LAZR01011194">
    <property type="protein sequence ID" value="KKM62952.1"/>
    <property type="molecule type" value="Genomic_DNA"/>
</dbReference>
<sequence>MAGGNKQIFAKLKGNILSFPVKIATAIYRGTEVAIDSAGYLIQAGDGAAMKFVGIAEEACTVAQAVANGTVNIKVRRHAIVRMTKNTTSVVTDVSKLVYAHTTHTASVDGLVGLVGATTYDNIVGLVVRREPDTPGGNTYANDFLMVDITPAPWSAADISTHVALADQTAHTADAIAPVLDTETITSPVITSAEFIGGLVLCTYAGVVTPALP</sequence>